<protein>
    <submittedName>
        <fullName evidence="1">DNA alkylation repair protein</fullName>
    </submittedName>
</protein>
<dbReference type="EMBL" id="CP032364">
    <property type="protein sequence ID" value="AYA99493.1"/>
    <property type="molecule type" value="Genomic_DNA"/>
</dbReference>
<accession>A0A385Q412</accession>
<dbReference type="KEGG" id="lua:D4A81_05820"/>
<gene>
    <name evidence="1" type="ORF">D4A81_05820</name>
</gene>
<dbReference type="CDD" id="cd06561">
    <property type="entry name" value="AlkD_like"/>
    <property type="match status" value="1"/>
</dbReference>
<dbReference type="RefSeq" id="WP_111524978.1">
    <property type="nucleotide sequence ID" value="NZ_CP032364.1"/>
</dbReference>
<evidence type="ECO:0000313" key="1">
    <source>
        <dbReference type="EMBL" id="AYA99493.1"/>
    </source>
</evidence>
<evidence type="ECO:0000313" key="2">
    <source>
        <dbReference type="Proteomes" id="UP000265562"/>
    </source>
</evidence>
<dbReference type="OrthoDB" id="9784740at2"/>
<dbReference type="InterPro" id="IPR016024">
    <property type="entry name" value="ARM-type_fold"/>
</dbReference>
<dbReference type="InterPro" id="IPR014825">
    <property type="entry name" value="DNA_alkylation"/>
</dbReference>
<dbReference type="PANTHER" id="PTHR34070">
    <property type="entry name" value="ARMADILLO-TYPE FOLD"/>
    <property type="match status" value="1"/>
</dbReference>
<name>A0A385Q412_9FIRM</name>
<dbReference type="AlphaFoldDB" id="A0A385Q412"/>
<sequence length="230" mass="27598">MNLNEIRVELFKMQDMDYRDFNSKLIPTVDKESMIGIRTPDLRKYAKQLGKSSDVIEFLQTLPHKYFDENQLHAFIISEINDFKNCIDEINRFLPYIDNWATCDQLSPKVFKKHHNELFEYIKDWLKSDKVYTLRFGIGMLMEHFLDEDFDILYPEIVSKIRSGEYYINMMIAWYFATALAKQYESIIPFIENNSLDIWTHNKAIQKSIESYRITDEQKAYLRELKIKKV</sequence>
<reference evidence="1 2" key="1">
    <citation type="submission" date="2018-09" db="EMBL/GenBank/DDBJ databases">
        <title>Genome sequencing of Lachnoanaerobaculum umeaense DSM 23576.</title>
        <authorList>
            <person name="Kook J.-K."/>
            <person name="Park S.-N."/>
            <person name="Lim Y.K."/>
        </authorList>
    </citation>
    <scope>NUCLEOTIDE SEQUENCE [LARGE SCALE GENOMIC DNA]</scope>
    <source>
        <strain evidence="2">DSM 23576 \ CCUG 58757</strain>
    </source>
</reference>
<dbReference type="PANTHER" id="PTHR34070:SF1">
    <property type="entry name" value="DNA ALKYLATION REPAIR PROTEIN"/>
    <property type="match status" value="1"/>
</dbReference>
<organism evidence="1 2">
    <name type="scientific">Lachnoanaerobaculum umeaense</name>
    <dbReference type="NCBI Taxonomy" id="617123"/>
    <lineage>
        <taxon>Bacteria</taxon>
        <taxon>Bacillati</taxon>
        <taxon>Bacillota</taxon>
        <taxon>Clostridia</taxon>
        <taxon>Lachnospirales</taxon>
        <taxon>Lachnospiraceae</taxon>
        <taxon>Lachnoanaerobaculum</taxon>
    </lineage>
</organism>
<dbReference type="Gene3D" id="1.25.10.90">
    <property type="match status" value="1"/>
</dbReference>
<proteinExistence type="predicted"/>
<keyword evidence="2" id="KW-1185">Reference proteome</keyword>
<dbReference type="SUPFAM" id="SSF48371">
    <property type="entry name" value="ARM repeat"/>
    <property type="match status" value="1"/>
</dbReference>
<dbReference type="Pfam" id="PF08713">
    <property type="entry name" value="DNA_alkylation"/>
    <property type="match status" value="1"/>
</dbReference>
<dbReference type="Proteomes" id="UP000265562">
    <property type="component" value="Chromosome"/>
</dbReference>